<dbReference type="SUPFAM" id="SSF50249">
    <property type="entry name" value="Nucleic acid-binding proteins"/>
    <property type="match status" value="1"/>
</dbReference>
<evidence type="ECO:0000256" key="1">
    <source>
        <dbReference type="ARBA" id="ARBA00022555"/>
    </source>
</evidence>
<dbReference type="Pfam" id="PF01588">
    <property type="entry name" value="tRNA_bind"/>
    <property type="match status" value="1"/>
</dbReference>
<dbReference type="AlphaFoldDB" id="A0A0C5WNZ1"/>
<dbReference type="PROSITE" id="PS50886">
    <property type="entry name" value="TRBD"/>
    <property type="match status" value="1"/>
</dbReference>
<reference evidence="5 6" key="1">
    <citation type="submission" date="2013-05" db="EMBL/GenBank/DDBJ databases">
        <title>Complete genome sequence of the lipase-producing bacterium Photobacterium gaetbulicola Gung47.</title>
        <authorList>
            <person name="Kim Y.-O."/>
        </authorList>
    </citation>
    <scope>NUCLEOTIDE SEQUENCE [LARGE SCALE GENOMIC DNA]</scope>
    <source>
        <strain evidence="5 6">Gung47</strain>
    </source>
</reference>
<evidence type="ECO:0000313" key="5">
    <source>
        <dbReference type="EMBL" id="AJR08092.1"/>
    </source>
</evidence>
<proteinExistence type="predicted"/>
<evidence type="ECO:0000259" key="4">
    <source>
        <dbReference type="PROSITE" id="PS50886"/>
    </source>
</evidence>
<sequence>MSWQWIICEKERAALFREMGHHWLMLKVISWVIQSFTAKLSRKRTKMKPAPIKELITFEDFEKLDIRVGTITAVAEVEKSRKLMKLTVDFGDHVRSILAGIKQERENPFEIEGKQALFVVNLPEQKMAGEVSQGMLFDIGYADKLTPCLAIPEATIPNGSRAG</sequence>
<keyword evidence="6" id="KW-1185">Reference proteome</keyword>
<dbReference type="PATRIC" id="fig|658445.3.peg.3322"/>
<dbReference type="STRING" id="658445.H744_2c1414"/>
<dbReference type="PANTHER" id="PTHR11586">
    <property type="entry name" value="TRNA-AMINOACYLATION COFACTOR ARC1 FAMILY MEMBER"/>
    <property type="match status" value="1"/>
</dbReference>
<dbReference type="KEGG" id="pgb:H744_2c1414"/>
<accession>A0A0C5WNZ1</accession>
<evidence type="ECO:0000256" key="3">
    <source>
        <dbReference type="PROSITE-ProRule" id="PRU00209"/>
    </source>
</evidence>
<dbReference type="InterPro" id="IPR012340">
    <property type="entry name" value="NA-bd_OB-fold"/>
</dbReference>
<feature type="domain" description="TRNA-binding" evidence="4">
    <location>
        <begin position="60"/>
        <end position="163"/>
    </location>
</feature>
<dbReference type="GO" id="GO:0000049">
    <property type="term" value="F:tRNA binding"/>
    <property type="evidence" value="ECO:0007669"/>
    <property type="project" value="UniProtKB-UniRule"/>
</dbReference>
<dbReference type="EMBL" id="CP005974">
    <property type="protein sequence ID" value="AJR08092.1"/>
    <property type="molecule type" value="Genomic_DNA"/>
</dbReference>
<keyword evidence="2 3" id="KW-0694">RNA-binding</keyword>
<protein>
    <recommendedName>
        <fullName evidence="4">tRNA-binding domain-containing protein</fullName>
    </recommendedName>
</protein>
<gene>
    <name evidence="5" type="ORF">H744_2c1414</name>
</gene>
<dbReference type="Proteomes" id="UP000032303">
    <property type="component" value="Chromosome 2"/>
</dbReference>
<dbReference type="PANTHER" id="PTHR11586:SF37">
    <property type="entry name" value="TRNA-BINDING DOMAIN-CONTAINING PROTEIN"/>
    <property type="match status" value="1"/>
</dbReference>
<dbReference type="InterPro" id="IPR002547">
    <property type="entry name" value="tRNA-bd_dom"/>
</dbReference>
<keyword evidence="1 3" id="KW-0820">tRNA-binding</keyword>
<evidence type="ECO:0000256" key="2">
    <source>
        <dbReference type="ARBA" id="ARBA00022884"/>
    </source>
</evidence>
<dbReference type="Gene3D" id="2.40.50.140">
    <property type="entry name" value="Nucleic acid-binding proteins"/>
    <property type="match status" value="1"/>
</dbReference>
<dbReference type="InterPro" id="IPR051270">
    <property type="entry name" value="Tyrosine-tRNA_ligase_regulator"/>
</dbReference>
<dbReference type="HOGENOM" id="CLU_065946_3_0_6"/>
<name>A0A0C5WNZ1_9GAMM</name>
<evidence type="ECO:0000313" key="6">
    <source>
        <dbReference type="Proteomes" id="UP000032303"/>
    </source>
</evidence>
<organism evidence="5 6">
    <name type="scientific">Photobacterium gaetbulicola Gung47</name>
    <dbReference type="NCBI Taxonomy" id="658445"/>
    <lineage>
        <taxon>Bacteria</taxon>
        <taxon>Pseudomonadati</taxon>
        <taxon>Pseudomonadota</taxon>
        <taxon>Gammaproteobacteria</taxon>
        <taxon>Vibrionales</taxon>
        <taxon>Vibrionaceae</taxon>
        <taxon>Photobacterium</taxon>
    </lineage>
</organism>